<gene>
    <name evidence="4 6" type="ORF">BDZ99DRAFT_476139</name>
</gene>
<dbReference type="OrthoDB" id="3800265at2759"/>
<reference evidence="4 6" key="1">
    <citation type="journal article" date="2020" name="Stud. Mycol.">
        <title>101 Dothideomycetes genomes: a test case for predicting lifestyles and emergence of pathogens.</title>
        <authorList>
            <person name="Haridas S."/>
            <person name="Albert R."/>
            <person name="Binder M."/>
            <person name="Bloem J."/>
            <person name="Labutti K."/>
            <person name="Salamov A."/>
            <person name="Andreopoulos B."/>
            <person name="Baker S."/>
            <person name="Barry K."/>
            <person name="Bills G."/>
            <person name="Bluhm B."/>
            <person name="Cannon C."/>
            <person name="Castanera R."/>
            <person name="Culley D."/>
            <person name="Daum C."/>
            <person name="Ezra D."/>
            <person name="Gonzalez J."/>
            <person name="Henrissat B."/>
            <person name="Kuo A."/>
            <person name="Liang C."/>
            <person name="Lipzen A."/>
            <person name="Lutzoni F."/>
            <person name="Magnuson J."/>
            <person name="Mondo S."/>
            <person name="Nolan M."/>
            <person name="Ohm R."/>
            <person name="Pangilinan J."/>
            <person name="Park H.-J."/>
            <person name="Ramirez L."/>
            <person name="Alfaro M."/>
            <person name="Sun H."/>
            <person name="Tritt A."/>
            <person name="Yoshinaga Y."/>
            <person name="Zwiers L.-H."/>
            <person name="Turgeon B."/>
            <person name="Goodwin S."/>
            <person name="Spatafora J."/>
            <person name="Crous P."/>
            <person name="Grigoriev I."/>
        </authorList>
    </citation>
    <scope>NUCLEOTIDE SEQUENCE</scope>
    <source>
        <strain evidence="4 6">CBS 304.34</strain>
    </source>
</reference>
<dbReference type="PROSITE" id="PS50089">
    <property type="entry name" value="ZF_RING_2"/>
    <property type="match status" value="1"/>
</dbReference>
<evidence type="ECO:0000256" key="2">
    <source>
        <dbReference type="SAM" id="MobiDB-lite"/>
    </source>
</evidence>
<evidence type="ECO:0000259" key="3">
    <source>
        <dbReference type="PROSITE" id="PS50089"/>
    </source>
</evidence>
<evidence type="ECO:0000313" key="5">
    <source>
        <dbReference type="Proteomes" id="UP000504636"/>
    </source>
</evidence>
<dbReference type="Gene3D" id="3.30.40.10">
    <property type="entry name" value="Zinc/RING finger domain, C3HC4 (zinc finger)"/>
    <property type="match status" value="1"/>
</dbReference>
<dbReference type="GO" id="GO:0008270">
    <property type="term" value="F:zinc ion binding"/>
    <property type="evidence" value="ECO:0007669"/>
    <property type="project" value="UniProtKB-KW"/>
</dbReference>
<dbReference type="Pfam" id="PF13639">
    <property type="entry name" value="zf-RING_2"/>
    <property type="match status" value="1"/>
</dbReference>
<protein>
    <recommendedName>
        <fullName evidence="3">RING-type domain-containing protein</fullName>
    </recommendedName>
</protein>
<accession>A0A6A6YMW8</accession>
<dbReference type="GeneID" id="54462934"/>
<dbReference type="SUPFAM" id="SSF57850">
    <property type="entry name" value="RING/U-box"/>
    <property type="match status" value="1"/>
</dbReference>
<organism evidence="4">
    <name type="scientific">Mytilinidion resinicola</name>
    <dbReference type="NCBI Taxonomy" id="574789"/>
    <lineage>
        <taxon>Eukaryota</taxon>
        <taxon>Fungi</taxon>
        <taxon>Dikarya</taxon>
        <taxon>Ascomycota</taxon>
        <taxon>Pezizomycotina</taxon>
        <taxon>Dothideomycetes</taxon>
        <taxon>Pleosporomycetidae</taxon>
        <taxon>Mytilinidiales</taxon>
        <taxon>Mytilinidiaceae</taxon>
        <taxon>Mytilinidion</taxon>
    </lineage>
</organism>
<dbReference type="InterPro" id="IPR013083">
    <property type="entry name" value="Znf_RING/FYVE/PHD"/>
</dbReference>
<dbReference type="RefSeq" id="XP_033576863.1">
    <property type="nucleotide sequence ID" value="XM_033722041.1"/>
</dbReference>
<dbReference type="InterPro" id="IPR001841">
    <property type="entry name" value="Znf_RING"/>
</dbReference>
<evidence type="ECO:0000256" key="1">
    <source>
        <dbReference type="PROSITE-ProRule" id="PRU00175"/>
    </source>
</evidence>
<keyword evidence="5" id="KW-1185">Reference proteome</keyword>
<evidence type="ECO:0000313" key="6">
    <source>
        <dbReference type="RefSeq" id="XP_033576863.1"/>
    </source>
</evidence>
<name>A0A6A6YMW8_9PEZI</name>
<dbReference type="EMBL" id="MU003700">
    <property type="protein sequence ID" value="KAF2809899.1"/>
    <property type="molecule type" value="Genomic_DNA"/>
</dbReference>
<sequence length="752" mass="82855">MDSTAAGLINCGMDRLLVKAYGARKIKVRQEGWGEDDSTPNQLQEIIREVVDRLVREETASGGGADIAALRGIMDRAFVEIIGQLAHSTLRGVNDYSDIMRGIEIRIDQAIDYEMVANNNRLTVAENKRVLAEQRRAAVETGQDTTQQYDIARRVTERLGQHQGDAQVAAKFAWRSIAVLMSQSLWTSAAIYSVGSVYVSMSMSRLLEGGTFVQRAAQKCLGFKRLATIDRPVGVFASPVGISSFLQHTHPTNPPNHQSLSPQQKTPTMNAGTGINVLSQRTARSASLIVHEYPTTHNRAPYKEYLDIDTTNTFATELGGLAITTDRVSIRVIVPQGASAKIFSPHVDQPDLPLQEAGHLNIQGFRDISSFQNCNTYTALGAACINIRHVVMLELPAILLHCGSDKVTVRACSADKTIILLYQGNRGVNYPGHTNPQQQASAPGCFVGRMHYRSDQQDVVPVNSTKRYATAIGELLIRIGHEILVYFPRGSIVRPCEFQTGEPPMPVPQYSYRIEGHHRIQDLRGDPQYTASGSAFLTTDGPERRVLMEGSAAIVIICGLDRFLIQAAGLQHVLLRESNEDVNDHRIVNAPLTARDEFMDQQVAAHVGSRLRIMNELGALAAMGAVGEPEAENRRILLTQELQELSDQNSAFAQTLDIEDLERLNRALARILMRMPNHRAAAPRPQVEIQTFTSSLGTCGICLEEYSNTHEPVIVDKCRHIFGRGCLHKHVNESALGGRHLCPACRIAMFAP</sequence>
<feature type="domain" description="RING-type" evidence="3">
    <location>
        <begin position="699"/>
        <end position="746"/>
    </location>
</feature>
<evidence type="ECO:0000313" key="4">
    <source>
        <dbReference type="EMBL" id="KAF2809899.1"/>
    </source>
</evidence>
<reference evidence="6" key="3">
    <citation type="submission" date="2025-04" db="UniProtKB">
        <authorList>
            <consortium name="RefSeq"/>
        </authorList>
    </citation>
    <scope>IDENTIFICATION</scope>
    <source>
        <strain evidence="6">CBS 304.34</strain>
    </source>
</reference>
<feature type="region of interest" description="Disordered" evidence="2">
    <location>
        <begin position="247"/>
        <end position="272"/>
    </location>
</feature>
<proteinExistence type="predicted"/>
<keyword evidence="1" id="KW-0479">Metal-binding</keyword>
<dbReference type="AlphaFoldDB" id="A0A6A6YMW8"/>
<keyword evidence="1" id="KW-0863">Zinc-finger</keyword>
<dbReference type="Proteomes" id="UP000504636">
    <property type="component" value="Unplaced"/>
</dbReference>
<reference evidence="6" key="2">
    <citation type="submission" date="2020-04" db="EMBL/GenBank/DDBJ databases">
        <authorList>
            <consortium name="NCBI Genome Project"/>
        </authorList>
    </citation>
    <scope>NUCLEOTIDE SEQUENCE</scope>
    <source>
        <strain evidence="6">CBS 304.34</strain>
    </source>
</reference>
<keyword evidence="1" id="KW-0862">Zinc</keyword>